<evidence type="ECO:0000256" key="16">
    <source>
        <dbReference type="SAM" id="MobiDB-lite"/>
    </source>
</evidence>
<evidence type="ECO:0000256" key="14">
    <source>
        <dbReference type="ARBA" id="ARBA00023242"/>
    </source>
</evidence>
<keyword evidence="12" id="KW-0238">DNA-binding</keyword>
<gene>
    <name evidence="19" type="primary">LOC106171826</name>
</gene>
<dbReference type="GO" id="GO:0005634">
    <property type="term" value="C:nucleus"/>
    <property type="evidence" value="ECO:0007669"/>
    <property type="project" value="UniProtKB-SubCell"/>
</dbReference>
<keyword evidence="14" id="KW-0539">Nucleus</keyword>
<feature type="domain" description="C2H2-type" evidence="17">
    <location>
        <begin position="218"/>
        <end position="245"/>
    </location>
</feature>
<dbReference type="OrthoDB" id="5062908at2759"/>
<dbReference type="PANTHER" id="PTHR24394:SF29">
    <property type="entry name" value="MYONEURIN"/>
    <property type="match status" value="1"/>
</dbReference>
<keyword evidence="4" id="KW-0678">Repressor</keyword>
<keyword evidence="7 15" id="KW-0863">Zinc-finger</keyword>
<dbReference type="Proteomes" id="UP000085678">
    <property type="component" value="Unplaced"/>
</dbReference>
<evidence type="ECO:0000256" key="12">
    <source>
        <dbReference type="ARBA" id="ARBA00023125"/>
    </source>
</evidence>
<dbReference type="PANTHER" id="PTHR24394">
    <property type="entry name" value="ZINC FINGER PROTEIN"/>
    <property type="match status" value="1"/>
</dbReference>
<dbReference type="FunFam" id="3.30.160.60:FF:000251">
    <property type="entry name" value="FEZ family zinc finger 2"/>
    <property type="match status" value="1"/>
</dbReference>
<keyword evidence="8" id="KW-0221">Differentiation</keyword>
<evidence type="ECO:0000313" key="19">
    <source>
        <dbReference type="RefSeq" id="XP_013407755.2"/>
    </source>
</evidence>
<keyword evidence="10" id="KW-0524">Neurogenesis</keyword>
<evidence type="ECO:0000256" key="3">
    <source>
        <dbReference type="ARBA" id="ARBA00022473"/>
    </source>
</evidence>
<dbReference type="OMA" id="HNAENAY"/>
<feature type="domain" description="C2H2-type" evidence="17">
    <location>
        <begin position="246"/>
        <end position="273"/>
    </location>
</feature>
<proteinExistence type="inferred from homology"/>
<dbReference type="FunFam" id="3.30.160.60:FF:000194">
    <property type="entry name" value="Fez family zinc finger protein 2"/>
    <property type="match status" value="1"/>
</dbReference>
<keyword evidence="11" id="KW-0805">Transcription regulation</keyword>
<dbReference type="PROSITE" id="PS00028">
    <property type="entry name" value="ZINC_FINGER_C2H2_1"/>
    <property type="match status" value="6"/>
</dbReference>
<dbReference type="InterPro" id="IPR013087">
    <property type="entry name" value="Znf_C2H2_type"/>
</dbReference>
<dbReference type="GO" id="GO:0008270">
    <property type="term" value="F:zinc ion binding"/>
    <property type="evidence" value="ECO:0007669"/>
    <property type="project" value="UniProtKB-KW"/>
</dbReference>
<dbReference type="PROSITE" id="PS50157">
    <property type="entry name" value="ZINC_FINGER_C2H2_2"/>
    <property type="match status" value="6"/>
</dbReference>
<reference evidence="19" key="1">
    <citation type="submission" date="2025-08" db="UniProtKB">
        <authorList>
            <consortium name="RefSeq"/>
        </authorList>
    </citation>
    <scope>IDENTIFICATION</scope>
    <source>
        <tissue evidence="19">Gonads</tissue>
    </source>
</reference>
<sequence length="433" mass="48086">MEGAPIKSKHSDPEPSADKKDGNPSITSRHPPPFGYNGGTAGPLKGLSMASLWGAHPGVSPCHPWAAYWRHHTSMYASMHWQLLHPAFTPTHHNAENAYQATKFSKTVYPFSPSESPFHFTPKTKKHKPCEIINRPFEPKVNEANGKTQADTEKNSGGIPALDPTATKTPTPEESVAGHKPTKPQSITLDSEGAANNKPGLPTVTTTAVPGVKSGKTFTCPECGKVFNAHYNLTRHMPVHTGARPFVCKICGKGFRQASTLCRHKIIHTTDKPHKCQSCGKAFNRSSTLNTHMRIHTGYKPFMCEVCGKGFHQKGNYKNHRLTHSAEKQYKCTVCNKAFHQIYNLTFHMHTHNDKKPFTCQLCGKGFCRNFDLKKHMRKLHDRECPAPALASTAPSFTCSQNGTDPIDSYASATYAAMFQFQTLFSRKYQNRL</sequence>
<feature type="domain" description="C2H2-type" evidence="17">
    <location>
        <begin position="358"/>
        <end position="386"/>
    </location>
</feature>
<evidence type="ECO:0000313" key="18">
    <source>
        <dbReference type="Proteomes" id="UP000085678"/>
    </source>
</evidence>
<dbReference type="FunFam" id="3.30.160.60:FF:000103">
    <property type="entry name" value="FEZ family zinc finger 1"/>
    <property type="match status" value="1"/>
</dbReference>
<keyword evidence="18" id="KW-1185">Reference proteome</keyword>
<dbReference type="GO" id="GO:0000981">
    <property type="term" value="F:DNA-binding transcription factor activity, RNA polymerase II-specific"/>
    <property type="evidence" value="ECO:0007669"/>
    <property type="project" value="TreeGrafter"/>
</dbReference>
<dbReference type="AlphaFoldDB" id="A0A1S3JBH2"/>
<evidence type="ECO:0000256" key="15">
    <source>
        <dbReference type="PROSITE-ProRule" id="PRU00042"/>
    </source>
</evidence>
<dbReference type="InParanoid" id="A0A1S3JBH2"/>
<dbReference type="SMART" id="SM00355">
    <property type="entry name" value="ZnF_C2H2"/>
    <property type="match status" value="6"/>
</dbReference>
<feature type="domain" description="C2H2-type" evidence="17">
    <location>
        <begin position="302"/>
        <end position="329"/>
    </location>
</feature>
<feature type="compositionally biased region" description="Basic and acidic residues" evidence="16">
    <location>
        <begin position="9"/>
        <end position="22"/>
    </location>
</feature>
<evidence type="ECO:0000256" key="9">
    <source>
        <dbReference type="ARBA" id="ARBA00022833"/>
    </source>
</evidence>
<evidence type="ECO:0000256" key="7">
    <source>
        <dbReference type="ARBA" id="ARBA00022771"/>
    </source>
</evidence>
<feature type="domain" description="C2H2-type" evidence="17">
    <location>
        <begin position="330"/>
        <end position="357"/>
    </location>
</feature>
<keyword evidence="6" id="KW-0677">Repeat</keyword>
<organism evidence="18 19">
    <name type="scientific">Lingula anatina</name>
    <name type="common">Brachiopod</name>
    <name type="synonym">Lingula unguis</name>
    <dbReference type="NCBI Taxonomy" id="7574"/>
    <lineage>
        <taxon>Eukaryota</taxon>
        <taxon>Metazoa</taxon>
        <taxon>Spiralia</taxon>
        <taxon>Lophotrochozoa</taxon>
        <taxon>Brachiopoda</taxon>
        <taxon>Linguliformea</taxon>
        <taxon>Lingulata</taxon>
        <taxon>Lingulida</taxon>
        <taxon>Linguloidea</taxon>
        <taxon>Lingulidae</taxon>
        <taxon>Lingula</taxon>
    </lineage>
</organism>
<dbReference type="FunFam" id="3.30.160.60:FF:000227">
    <property type="entry name" value="fez family zinc finger protein 1"/>
    <property type="match status" value="1"/>
</dbReference>
<dbReference type="GeneID" id="106171826"/>
<evidence type="ECO:0000256" key="13">
    <source>
        <dbReference type="ARBA" id="ARBA00023163"/>
    </source>
</evidence>
<dbReference type="RefSeq" id="XP_013407755.2">
    <property type="nucleotide sequence ID" value="XM_013552301.2"/>
</dbReference>
<evidence type="ECO:0000256" key="8">
    <source>
        <dbReference type="ARBA" id="ARBA00022782"/>
    </source>
</evidence>
<protein>
    <submittedName>
        <fullName evidence="19">Fez family zinc finger protein 2</fullName>
    </submittedName>
</protein>
<dbReference type="GO" id="GO:0030154">
    <property type="term" value="P:cell differentiation"/>
    <property type="evidence" value="ECO:0007669"/>
    <property type="project" value="UniProtKB-KW"/>
</dbReference>
<keyword evidence="9" id="KW-0862">Zinc</keyword>
<evidence type="ECO:0000256" key="6">
    <source>
        <dbReference type="ARBA" id="ARBA00022737"/>
    </source>
</evidence>
<feature type="domain" description="C2H2-type" evidence="17">
    <location>
        <begin position="274"/>
        <end position="301"/>
    </location>
</feature>
<evidence type="ECO:0000259" key="17">
    <source>
        <dbReference type="PROSITE" id="PS50157"/>
    </source>
</evidence>
<keyword evidence="13" id="KW-0804">Transcription</keyword>
<feature type="region of interest" description="Disordered" evidence="16">
    <location>
        <begin position="142"/>
        <end position="208"/>
    </location>
</feature>
<dbReference type="KEGG" id="lak:106171826"/>
<evidence type="ECO:0000256" key="4">
    <source>
        <dbReference type="ARBA" id="ARBA00022491"/>
    </source>
</evidence>
<keyword evidence="3" id="KW-0217">Developmental protein</keyword>
<evidence type="ECO:0000256" key="11">
    <source>
        <dbReference type="ARBA" id="ARBA00023015"/>
    </source>
</evidence>
<comment type="similarity">
    <text evidence="2">Belongs to the krueppel C2H2-type zinc-finger protein family.</text>
</comment>
<evidence type="ECO:0000256" key="10">
    <source>
        <dbReference type="ARBA" id="ARBA00022902"/>
    </source>
</evidence>
<dbReference type="InterPro" id="IPR036236">
    <property type="entry name" value="Znf_C2H2_sf"/>
</dbReference>
<dbReference type="Pfam" id="PF00096">
    <property type="entry name" value="zf-C2H2"/>
    <property type="match status" value="5"/>
</dbReference>
<dbReference type="Gene3D" id="3.30.160.60">
    <property type="entry name" value="Classic Zinc Finger"/>
    <property type="match status" value="6"/>
</dbReference>
<comment type="subcellular location">
    <subcellularLocation>
        <location evidence="1">Nucleus</location>
    </subcellularLocation>
</comment>
<dbReference type="GO" id="GO:0007399">
    <property type="term" value="P:nervous system development"/>
    <property type="evidence" value="ECO:0007669"/>
    <property type="project" value="UniProtKB-KW"/>
</dbReference>
<dbReference type="FunFam" id="3.30.160.60:FF:000863">
    <property type="entry name" value="fez family zinc finger protein 2"/>
    <property type="match status" value="1"/>
</dbReference>
<evidence type="ECO:0000256" key="1">
    <source>
        <dbReference type="ARBA" id="ARBA00004123"/>
    </source>
</evidence>
<name>A0A1S3JBH2_LINAN</name>
<dbReference type="Pfam" id="PF13912">
    <property type="entry name" value="zf-C2H2_6"/>
    <property type="match status" value="1"/>
</dbReference>
<evidence type="ECO:0000256" key="2">
    <source>
        <dbReference type="ARBA" id="ARBA00006991"/>
    </source>
</evidence>
<evidence type="ECO:0000256" key="5">
    <source>
        <dbReference type="ARBA" id="ARBA00022723"/>
    </source>
</evidence>
<feature type="region of interest" description="Disordered" evidence="16">
    <location>
        <begin position="1"/>
        <end position="40"/>
    </location>
</feature>
<keyword evidence="5" id="KW-0479">Metal-binding</keyword>
<dbReference type="GO" id="GO:0003677">
    <property type="term" value="F:DNA binding"/>
    <property type="evidence" value="ECO:0007669"/>
    <property type="project" value="UniProtKB-KW"/>
</dbReference>
<dbReference type="SUPFAM" id="SSF57667">
    <property type="entry name" value="beta-beta-alpha zinc fingers"/>
    <property type="match status" value="3"/>
</dbReference>
<dbReference type="FunFam" id="3.30.160.60:FF:000164">
    <property type="entry name" value="Fez family zinc finger protein 2"/>
    <property type="match status" value="1"/>
</dbReference>
<accession>A0A1S3JBH2</accession>